<proteinExistence type="predicted"/>
<protein>
    <submittedName>
        <fullName evidence="1">Uncharacterized protein</fullName>
    </submittedName>
</protein>
<evidence type="ECO:0000313" key="1">
    <source>
        <dbReference type="EMBL" id="PNS43162.1"/>
    </source>
</evidence>
<gene>
    <name evidence="1" type="ORF">BFS05_03655</name>
</gene>
<evidence type="ECO:0000313" key="2">
    <source>
        <dbReference type="Proteomes" id="UP000236146"/>
    </source>
</evidence>
<reference evidence="1 2" key="1">
    <citation type="submission" date="2016-10" db="EMBL/GenBank/DDBJ databases">
        <authorList>
            <person name="Varghese N."/>
        </authorList>
    </citation>
    <scope>NUCLEOTIDE SEQUENCE [LARGE SCALE GENOMIC DNA]</scope>
    <source>
        <strain evidence="1 2">KA00225</strain>
    </source>
</reference>
<organism evidence="1 2">
    <name type="scientific">Gardnerella vaginalis</name>
    <dbReference type="NCBI Taxonomy" id="2702"/>
    <lineage>
        <taxon>Bacteria</taxon>
        <taxon>Bacillati</taxon>
        <taxon>Actinomycetota</taxon>
        <taxon>Actinomycetes</taxon>
        <taxon>Bifidobacteriales</taxon>
        <taxon>Bifidobacteriaceae</taxon>
        <taxon>Gardnerella</taxon>
    </lineage>
</organism>
<dbReference type="Proteomes" id="UP000236146">
    <property type="component" value="Unassembled WGS sequence"/>
</dbReference>
<dbReference type="EMBL" id="MNLH01000003">
    <property type="protein sequence ID" value="PNS43162.1"/>
    <property type="molecule type" value="Genomic_DNA"/>
</dbReference>
<accession>A0A2K1SUH6</accession>
<name>A0A2K1SUH6_GARVA</name>
<dbReference type="AlphaFoldDB" id="A0A2K1SUH6"/>
<comment type="caution">
    <text evidence="1">The sequence shown here is derived from an EMBL/GenBank/DDBJ whole genome shotgun (WGS) entry which is preliminary data.</text>
</comment>
<sequence>MLMTVLRGELVNKNCPIFTLIFVKIWHIFTFDFVKCIWRNRSVFNVFDKLMSDFNMSLVFVKLESNAILIIHANRLTKGFLQEIRDSR</sequence>